<dbReference type="PANTHER" id="PTHR47752:SF1">
    <property type="entry name" value="HTH-TYPE TRANSCRIPTIONAL REPRESSOR FABR"/>
    <property type="match status" value="1"/>
</dbReference>
<dbReference type="AlphaFoldDB" id="A0A1Q9LU38"/>
<keyword evidence="3" id="KW-0804">Transcription</keyword>
<proteinExistence type="predicted"/>
<dbReference type="EMBL" id="MKQR01000002">
    <property type="protein sequence ID" value="OLR95521.1"/>
    <property type="molecule type" value="Genomic_DNA"/>
</dbReference>
<dbReference type="GO" id="GO:0003677">
    <property type="term" value="F:DNA binding"/>
    <property type="evidence" value="ECO:0007669"/>
    <property type="project" value="UniProtKB-UniRule"/>
</dbReference>
<feature type="DNA-binding region" description="H-T-H motif" evidence="4">
    <location>
        <begin position="41"/>
        <end position="60"/>
    </location>
</feature>
<name>A0A1Q9LU38_9PSEU</name>
<dbReference type="PROSITE" id="PS50977">
    <property type="entry name" value="HTH_TETR_2"/>
    <property type="match status" value="1"/>
</dbReference>
<dbReference type="SUPFAM" id="SSF46689">
    <property type="entry name" value="Homeodomain-like"/>
    <property type="match status" value="1"/>
</dbReference>
<evidence type="ECO:0000256" key="2">
    <source>
        <dbReference type="ARBA" id="ARBA00023125"/>
    </source>
</evidence>
<dbReference type="InterPro" id="IPR050692">
    <property type="entry name" value="HTH_transcr_repressor_FabR"/>
</dbReference>
<dbReference type="Proteomes" id="UP000186040">
    <property type="component" value="Unassembled WGS sequence"/>
</dbReference>
<organism evidence="6 7">
    <name type="scientific">Actinokineospora bangkokensis</name>
    <dbReference type="NCBI Taxonomy" id="1193682"/>
    <lineage>
        <taxon>Bacteria</taxon>
        <taxon>Bacillati</taxon>
        <taxon>Actinomycetota</taxon>
        <taxon>Actinomycetes</taxon>
        <taxon>Pseudonocardiales</taxon>
        <taxon>Pseudonocardiaceae</taxon>
        <taxon>Actinokineospora</taxon>
    </lineage>
</organism>
<gene>
    <name evidence="6" type="ORF">BJP25_06960</name>
</gene>
<comment type="caution">
    <text evidence="6">The sequence shown here is derived from an EMBL/GenBank/DDBJ whole genome shotgun (WGS) entry which is preliminary data.</text>
</comment>
<evidence type="ECO:0000256" key="1">
    <source>
        <dbReference type="ARBA" id="ARBA00023015"/>
    </source>
</evidence>
<evidence type="ECO:0000313" key="6">
    <source>
        <dbReference type="EMBL" id="OLR95521.1"/>
    </source>
</evidence>
<evidence type="ECO:0000256" key="4">
    <source>
        <dbReference type="PROSITE-ProRule" id="PRU00335"/>
    </source>
</evidence>
<dbReference type="STRING" id="1193682.BJP25_06960"/>
<reference evidence="6 7" key="1">
    <citation type="submission" date="2016-10" db="EMBL/GenBank/DDBJ databases">
        <title>The Draft Genome Sequence of Actinokineospora bangkokensis 44EHWT reveals the biosynthetic pathway of antifungal compounds Thailandins with unusual extender unit butylmalonyl-CoA.</title>
        <authorList>
            <person name="Greule A."/>
            <person name="Intra B."/>
            <person name="Flemming S."/>
            <person name="Rommel M.G."/>
            <person name="Panbangred W."/>
            <person name="Bechthold A."/>
        </authorList>
    </citation>
    <scope>NUCLEOTIDE SEQUENCE [LARGE SCALE GENOMIC DNA]</scope>
    <source>
        <strain evidence="6 7">44EHW</strain>
    </source>
</reference>
<evidence type="ECO:0000259" key="5">
    <source>
        <dbReference type="PROSITE" id="PS50977"/>
    </source>
</evidence>
<keyword evidence="7" id="KW-1185">Reference proteome</keyword>
<dbReference type="Pfam" id="PF21943">
    <property type="entry name" value="TetR_C_46"/>
    <property type="match status" value="1"/>
</dbReference>
<keyword evidence="2 4" id="KW-0238">DNA-binding</keyword>
<dbReference type="Gene3D" id="1.10.10.60">
    <property type="entry name" value="Homeodomain-like"/>
    <property type="match status" value="1"/>
</dbReference>
<keyword evidence="1" id="KW-0805">Transcription regulation</keyword>
<feature type="domain" description="HTH tetR-type" evidence="5">
    <location>
        <begin position="18"/>
        <end position="78"/>
    </location>
</feature>
<dbReference type="InterPro" id="IPR009057">
    <property type="entry name" value="Homeodomain-like_sf"/>
</dbReference>
<dbReference type="PANTHER" id="PTHR47752">
    <property type="entry name" value="HTH-TYPE TRANSCRIPTIONAL REPRESSOR FABR"/>
    <property type="match status" value="1"/>
</dbReference>
<evidence type="ECO:0000256" key="3">
    <source>
        <dbReference type="ARBA" id="ARBA00023163"/>
    </source>
</evidence>
<accession>A0A1Q9LU38</accession>
<protein>
    <submittedName>
        <fullName evidence="6">TetR family transcriptional regulator</fullName>
    </submittedName>
</protein>
<evidence type="ECO:0000313" key="7">
    <source>
        <dbReference type="Proteomes" id="UP000186040"/>
    </source>
</evidence>
<sequence>MGVADVASAAGTRQERKRRTRQALLDSALRLLEDTSLAGLSLREVTKAAGVVPTAFYRHFPSMDELGVALVQESMRTLRAMLRTARAKPADDAIRGSVAILVRQVGDHQPHFRFLIRERYGGVAAVRKSIAGELRLLGSELATDLARYPGMGQWDPEDLRMVADLMVGAMLSVVTALLDVSGDPRALAEVVGTAEQQLRLIALGMAHWRRPR</sequence>
<dbReference type="InterPro" id="IPR001647">
    <property type="entry name" value="HTH_TetR"/>
</dbReference>
<dbReference type="InterPro" id="IPR054129">
    <property type="entry name" value="DesT_TetR_C"/>
</dbReference>
<dbReference type="Gene3D" id="1.10.357.10">
    <property type="entry name" value="Tetracycline Repressor, domain 2"/>
    <property type="match status" value="1"/>
</dbReference>
<dbReference type="Pfam" id="PF00440">
    <property type="entry name" value="TetR_N"/>
    <property type="match status" value="1"/>
</dbReference>